<dbReference type="GO" id="GO:0005576">
    <property type="term" value="C:extracellular region"/>
    <property type="evidence" value="ECO:0007669"/>
    <property type="project" value="UniProtKB-SubCell"/>
</dbReference>
<keyword evidence="7" id="KW-1185">Reference proteome</keyword>
<dbReference type="InterPro" id="IPR027797">
    <property type="entry name" value="PT-TG_dom"/>
</dbReference>
<dbReference type="Pfam" id="PF00545">
    <property type="entry name" value="Ribonuclease"/>
    <property type="match status" value="1"/>
</dbReference>
<accession>A0A5M7BRE7</accession>
<dbReference type="InterPro" id="IPR000026">
    <property type="entry name" value="N1-like"/>
</dbReference>
<dbReference type="GO" id="GO:0003723">
    <property type="term" value="F:RNA binding"/>
    <property type="evidence" value="ECO:0007669"/>
    <property type="project" value="InterPro"/>
</dbReference>
<evidence type="ECO:0000256" key="3">
    <source>
        <dbReference type="ARBA" id="ARBA00022722"/>
    </source>
</evidence>
<protein>
    <submittedName>
        <fullName evidence="6">Ribonuclease</fullName>
    </submittedName>
</protein>
<organism evidence="6 7">
    <name type="scientific">Saccharopolyspora hirsuta</name>
    <dbReference type="NCBI Taxonomy" id="1837"/>
    <lineage>
        <taxon>Bacteria</taxon>
        <taxon>Bacillati</taxon>
        <taxon>Actinomycetota</taxon>
        <taxon>Actinomycetes</taxon>
        <taxon>Pseudonocardiales</taxon>
        <taxon>Pseudonocardiaceae</taxon>
        <taxon>Saccharopolyspora</taxon>
    </lineage>
</organism>
<name>A0A5M7BRE7_SACHI</name>
<evidence type="ECO:0000313" key="6">
    <source>
        <dbReference type="EMBL" id="KAA5830718.1"/>
    </source>
</evidence>
<dbReference type="InterPro" id="IPR053753">
    <property type="entry name" value="RNase_N1/T1-like_sf"/>
</dbReference>
<dbReference type="EMBL" id="VWPH01000010">
    <property type="protein sequence ID" value="KAA5830718.1"/>
    <property type="molecule type" value="Genomic_DNA"/>
</dbReference>
<evidence type="ECO:0000256" key="4">
    <source>
        <dbReference type="ARBA" id="ARBA00022801"/>
    </source>
</evidence>
<reference evidence="6 7" key="1">
    <citation type="submission" date="2019-09" db="EMBL/GenBank/DDBJ databases">
        <title>Draft genome sequence of the thermophilic Saccharopolyspora hirsuta VKM Ac-666T.</title>
        <authorList>
            <person name="Lobastova T.G."/>
            <person name="Fokina V."/>
            <person name="Bragin E.Y."/>
            <person name="Shtratnikova V.Y."/>
            <person name="Starodumova I.P."/>
            <person name="Tarlachkov S.V."/>
            <person name="Donova M.V."/>
        </authorList>
    </citation>
    <scope>NUCLEOTIDE SEQUENCE [LARGE SCALE GENOMIC DNA]</scope>
    <source>
        <strain evidence="6 7">VKM Ac-666</strain>
    </source>
</reference>
<dbReference type="SUPFAM" id="SSF53933">
    <property type="entry name" value="Microbial ribonucleases"/>
    <property type="match status" value="1"/>
</dbReference>
<gene>
    <name evidence="6" type="ORF">F1721_22235</name>
</gene>
<dbReference type="AlphaFoldDB" id="A0A5M7BRE7"/>
<comment type="subcellular location">
    <subcellularLocation>
        <location evidence="1">Secreted</location>
    </subcellularLocation>
</comment>
<evidence type="ECO:0000256" key="1">
    <source>
        <dbReference type="ARBA" id="ARBA00004613"/>
    </source>
</evidence>
<proteinExistence type="predicted"/>
<dbReference type="GO" id="GO:0004521">
    <property type="term" value="F:RNA endonuclease activity"/>
    <property type="evidence" value="ECO:0007669"/>
    <property type="project" value="InterPro"/>
</dbReference>
<dbReference type="GO" id="GO:0016787">
    <property type="term" value="F:hydrolase activity"/>
    <property type="evidence" value="ECO:0007669"/>
    <property type="project" value="UniProtKB-KW"/>
</dbReference>
<dbReference type="Gene3D" id="3.40.20.20">
    <property type="match status" value="2"/>
</dbReference>
<dbReference type="InterPro" id="IPR016191">
    <property type="entry name" value="Ribonuclease/ribotoxin"/>
</dbReference>
<evidence type="ECO:0000313" key="7">
    <source>
        <dbReference type="Proteomes" id="UP000323946"/>
    </source>
</evidence>
<keyword evidence="4" id="KW-0378">Hydrolase</keyword>
<dbReference type="OrthoDB" id="582519at2"/>
<keyword evidence="2" id="KW-0964">Secreted</keyword>
<sequence>MLSIGLNLIPGLGDVKGIHEAIAGRDALTGELLPPAERVMGGIIFLRSAKVLSKGATSATDAARLRGTYRAWEAANESIRSLRTTGKLPGYYVTKAEAKQAGWTDGKALGNHLPNAQIGGDVFKNKDGVLPSVSGRVWYEADVGLVNTMSRSKQPGYRLVYSSDGLLYVTFDHYHSVHYVGRYK</sequence>
<evidence type="ECO:0000256" key="2">
    <source>
        <dbReference type="ARBA" id="ARBA00022525"/>
    </source>
</evidence>
<comment type="caution">
    <text evidence="6">The sequence shown here is derived from an EMBL/GenBank/DDBJ whole genome shotgun (WGS) entry which is preliminary data.</text>
</comment>
<evidence type="ECO:0000259" key="5">
    <source>
        <dbReference type="Pfam" id="PF14449"/>
    </source>
</evidence>
<feature type="domain" description="Pre-toxin TG" evidence="5">
    <location>
        <begin position="2"/>
        <end position="56"/>
    </location>
</feature>
<dbReference type="Proteomes" id="UP000323946">
    <property type="component" value="Unassembled WGS sequence"/>
</dbReference>
<dbReference type="Pfam" id="PF14449">
    <property type="entry name" value="PT-TG"/>
    <property type="match status" value="1"/>
</dbReference>
<keyword evidence="3" id="KW-0540">Nuclease</keyword>